<evidence type="ECO:0000313" key="8">
    <source>
        <dbReference type="EMBL" id="KKT72014.1"/>
    </source>
</evidence>
<proteinExistence type="inferred from homology"/>
<dbReference type="PANTHER" id="PTHR12934">
    <property type="entry name" value="50S RIBOSOMAL PROTEIN L15"/>
    <property type="match status" value="1"/>
</dbReference>
<dbReference type="InterPro" id="IPR036227">
    <property type="entry name" value="Ribosomal_uL15/eL18_sf"/>
</dbReference>
<keyword evidence="3 4" id="KW-0687">Ribonucleoprotein</keyword>
<dbReference type="InterPro" id="IPR021131">
    <property type="entry name" value="Ribosomal_uL15/eL18"/>
</dbReference>
<dbReference type="PROSITE" id="PS00475">
    <property type="entry name" value="RIBOSOMAL_L15"/>
    <property type="match status" value="1"/>
</dbReference>
<evidence type="ECO:0000259" key="7">
    <source>
        <dbReference type="Pfam" id="PF00828"/>
    </source>
</evidence>
<keyword evidence="4" id="KW-0694">RNA-binding</keyword>
<dbReference type="SUPFAM" id="SSF52080">
    <property type="entry name" value="Ribosomal proteins L15p and L18e"/>
    <property type="match status" value="1"/>
</dbReference>
<dbReference type="PATRIC" id="fig|1619000.3.peg.82"/>
<evidence type="ECO:0000313" key="9">
    <source>
        <dbReference type="Proteomes" id="UP000034154"/>
    </source>
</evidence>
<keyword evidence="4" id="KW-0699">rRNA-binding</keyword>
<gene>
    <name evidence="4" type="primary">rplO</name>
    <name evidence="8" type="ORF">UW63_C0003G0031</name>
</gene>
<feature type="region of interest" description="Disordered" evidence="6">
    <location>
        <begin position="1"/>
        <end position="45"/>
    </location>
</feature>
<evidence type="ECO:0000256" key="1">
    <source>
        <dbReference type="ARBA" id="ARBA00007320"/>
    </source>
</evidence>
<feature type="domain" description="Large ribosomal subunit protein uL15/eL18" evidence="7">
    <location>
        <begin position="76"/>
        <end position="144"/>
    </location>
</feature>
<dbReference type="InterPro" id="IPR001196">
    <property type="entry name" value="Ribosomal_uL15_CS"/>
</dbReference>
<dbReference type="Proteomes" id="UP000034154">
    <property type="component" value="Unassembled WGS sequence"/>
</dbReference>
<reference evidence="8 9" key="1">
    <citation type="journal article" date="2015" name="Nature">
        <title>rRNA introns, odd ribosomes, and small enigmatic genomes across a large radiation of phyla.</title>
        <authorList>
            <person name="Brown C.T."/>
            <person name="Hug L.A."/>
            <person name="Thomas B.C."/>
            <person name="Sharon I."/>
            <person name="Castelle C.J."/>
            <person name="Singh A."/>
            <person name="Wilkins M.J."/>
            <person name="Williams K.H."/>
            <person name="Banfield J.F."/>
        </authorList>
    </citation>
    <scope>NUCLEOTIDE SEQUENCE [LARGE SCALE GENOMIC DNA]</scope>
</reference>
<dbReference type="GO" id="GO:0019843">
    <property type="term" value="F:rRNA binding"/>
    <property type="evidence" value="ECO:0007669"/>
    <property type="project" value="UniProtKB-UniRule"/>
</dbReference>
<comment type="subunit">
    <text evidence="4">Part of the 50S ribosomal subunit.</text>
</comment>
<dbReference type="Pfam" id="PF00828">
    <property type="entry name" value="Ribosomal_L27A"/>
    <property type="match status" value="1"/>
</dbReference>
<evidence type="ECO:0000256" key="6">
    <source>
        <dbReference type="SAM" id="MobiDB-lite"/>
    </source>
</evidence>
<dbReference type="InterPro" id="IPR005749">
    <property type="entry name" value="Ribosomal_uL15_bac-type"/>
</dbReference>
<dbReference type="GO" id="GO:0003735">
    <property type="term" value="F:structural constituent of ribosome"/>
    <property type="evidence" value="ECO:0007669"/>
    <property type="project" value="InterPro"/>
</dbReference>
<evidence type="ECO:0000256" key="5">
    <source>
        <dbReference type="RuleBase" id="RU003888"/>
    </source>
</evidence>
<accession>A0A0G1MJ38</accession>
<name>A0A0G1MJ38_9BACT</name>
<protein>
    <recommendedName>
        <fullName evidence="4">Large ribosomal subunit protein uL15</fullName>
    </recommendedName>
</protein>
<comment type="similarity">
    <text evidence="1 4 5">Belongs to the universal ribosomal protein uL15 family.</text>
</comment>
<dbReference type="NCBIfam" id="TIGR01071">
    <property type="entry name" value="rplO_bact"/>
    <property type="match status" value="1"/>
</dbReference>
<dbReference type="HAMAP" id="MF_01341">
    <property type="entry name" value="Ribosomal_uL15"/>
    <property type="match status" value="1"/>
</dbReference>
<dbReference type="AlphaFoldDB" id="A0A0G1MJ38"/>
<dbReference type="InterPro" id="IPR030878">
    <property type="entry name" value="Ribosomal_uL15"/>
</dbReference>
<evidence type="ECO:0000256" key="4">
    <source>
        <dbReference type="HAMAP-Rule" id="MF_01341"/>
    </source>
</evidence>
<evidence type="ECO:0000256" key="3">
    <source>
        <dbReference type="ARBA" id="ARBA00023274"/>
    </source>
</evidence>
<comment type="caution">
    <text evidence="8">The sequence shown here is derived from an EMBL/GenBank/DDBJ whole genome shotgun (WGS) entry which is preliminary data.</text>
</comment>
<sequence>MTLELHNLKPAAGSKKTKKRIGRGLASTGTYSGRGVKGQRARSGGRNKLQLRGLRAIMLKLPKNRGFKSLTKKPAVVNVGILAKNFVDGSKITPKLILEKNLVKTIANGVKILGDGEISQAVTIKGCTVSKTAEEKIKKAGGEIAV</sequence>
<dbReference type="EMBL" id="LCJB01000003">
    <property type="protein sequence ID" value="KKT72014.1"/>
    <property type="molecule type" value="Genomic_DNA"/>
</dbReference>
<dbReference type="Gene3D" id="3.100.10.10">
    <property type="match status" value="1"/>
</dbReference>
<comment type="function">
    <text evidence="4">Binds to the 23S rRNA.</text>
</comment>
<dbReference type="GO" id="GO:0006412">
    <property type="term" value="P:translation"/>
    <property type="evidence" value="ECO:0007669"/>
    <property type="project" value="UniProtKB-UniRule"/>
</dbReference>
<organism evidence="8 9">
    <name type="scientific">Candidatus Uhrbacteria bacterium GW2011_GWF2_44_350</name>
    <dbReference type="NCBI Taxonomy" id="1619000"/>
    <lineage>
        <taxon>Bacteria</taxon>
        <taxon>Candidatus Uhriibacteriota</taxon>
    </lineage>
</organism>
<evidence type="ECO:0000256" key="2">
    <source>
        <dbReference type="ARBA" id="ARBA00022980"/>
    </source>
</evidence>
<keyword evidence="2 4" id="KW-0689">Ribosomal protein</keyword>
<dbReference type="PANTHER" id="PTHR12934:SF11">
    <property type="entry name" value="LARGE RIBOSOMAL SUBUNIT PROTEIN UL15M"/>
    <property type="match status" value="1"/>
</dbReference>
<dbReference type="GO" id="GO:0022625">
    <property type="term" value="C:cytosolic large ribosomal subunit"/>
    <property type="evidence" value="ECO:0007669"/>
    <property type="project" value="TreeGrafter"/>
</dbReference>